<protein>
    <submittedName>
        <fullName evidence="2">Metallo-beta-lactamase superfamily protein</fullName>
    </submittedName>
</protein>
<name>D9PN31_9ZZZZ</name>
<dbReference type="AlphaFoldDB" id="D9PN31"/>
<reference evidence="2" key="1">
    <citation type="submission" date="2010-07" db="EMBL/GenBank/DDBJ databases">
        <authorList>
            <consortium name="CONSOLIDER consortium CSD2007-00005"/>
            <person name="Guazzaroni M.-E."/>
            <person name="Richter M."/>
            <person name="Garcia-Salamanca A."/>
            <person name="Yarza P."/>
            <person name="Ferrer M."/>
        </authorList>
    </citation>
    <scope>NUCLEOTIDE SEQUENCE</scope>
</reference>
<dbReference type="InterPro" id="IPR036866">
    <property type="entry name" value="RibonucZ/Hydroxyglut_hydro"/>
</dbReference>
<dbReference type="PANTHER" id="PTHR42951">
    <property type="entry name" value="METALLO-BETA-LACTAMASE DOMAIN-CONTAINING"/>
    <property type="match status" value="1"/>
</dbReference>
<feature type="domain" description="Metallo-beta-lactamase" evidence="1">
    <location>
        <begin position="42"/>
        <end position="235"/>
    </location>
</feature>
<gene>
    <name evidence="2" type="ORF">LDC_2960</name>
</gene>
<sequence>MGIKGLTPFIPFLYVVIAMTKPTEITEGIYSIVTPVAVMQFQPTAFLIANAATLIEPGPAICIPLLHRALEQLGIKKLRYIIPTHVHMDHAGGTGALAGLYPESTIIVHPRGLKHAVDPSRLIDSVKMVWGDKYEDDFGPITAVPESRIKTVKDGEVIHAGDRDLEFIYTPGHAPHHIAIFDHKLKGLFCGEALGMPGCQLPTAAPMSFDLGNYLSTIDKIQHSDLDIKMLIYSHGGIERDPAECMRRAAENALAFRDIVMKAMEEGKSRAETGKALGSYIQDKYDSNTKSDLQGFETIATGYITYFEKKRTL</sequence>
<dbReference type="SMART" id="SM00849">
    <property type="entry name" value="Lactamase_B"/>
    <property type="match status" value="1"/>
</dbReference>
<dbReference type="InterPro" id="IPR001279">
    <property type="entry name" value="Metallo-B-lactamas"/>
</dbReference>
<evidence type="ECO:0000313" key="2">
    <source>
        <dbReference type="EMBL" id="EFK95033.1"/>
    </source>
</evidence>
<evidence type="ECO:0000259" key="1">
    <source>
        <dbReference type="SMART" id="SM00849"/>
    </source>
</evidence>
<dbReference type="CDD" id="cd07726">
    <property type="entry name" value="ST1585-like_MBL-fold"/>
    <property type="match status" value="1"/>
</dbReference>
<dbReference type="PANTHER" id="PTHR42951:SF22">
    <property type="entry name" value="METALLO BETA-LACTAMASE SUPERFAMILY LIPOPROTEIN"/>
    <property type="match status" value="1"/>
</dbReference>
<accession>D9PN31</accession>
<dbReference type="InterPro" id="IPR050855">
    <property type="entry name" value="NDM-1-like"/>
</dbReference>
<dbReference type="Gene3D" id="3.60.15.10">
    <property type="entry name" value="Ribonuclease Z/Hydroxyacylglutathione hydrolase-like"/>
    <property type="match status" value="1"/>
</dbReference>
<reference evidence="2" key="2">
    <citation type="journal article" date="2011" name="Microb. Ecol.">
        <title>Taxonomic and Functional Metagenomic Profiling of the Microbial Community in the Anoxic Sediment of a Sub-saline Shallow Lake (Laguna de Carrizo, Central Spain).</title>
        <authorList>
            <person name="Ferrer M."/>
            <person name="Guazzaroni M.E."/>
            <person name="Richter M."/>
            <person name="Garcia-Salamanca A."/>
            <person name="Yarza P."/>
            <person name="Suarez-Suarez A."/>
            <person name="Solano J."/>
            <person name="Alcaide M."/>
            <person name="van Dillewijn P."/>
            <person name="Molina-Henares M.A."/>
            <person name="Lopez-Cortes N."/>
            <person name="Al-Ramahi Y."/>
            <person name="Guerrero C."/>
            <person name="Acosta A."/>
            <person name="de Eugenio L.I."/>
            <person name="Martinez V."/>
            <person name="Marques S."/>
            <person name="Rojo F."/>
            <person name="Santero E."/>
            <person name="Genilloud O."/>
            <person name="Perez-Perez J."/>
            <person name="Rossello-Mora R."/>
            <person name="Ramos J.L."/>
        </authorList>
    </citation>
    <scope>NUCLEOTIDE SEQUENCE</scope>
</reference>
<organism evidence="2">
    <name type="scientific">sediment metagenome</name>
    <dbReference type="NCBI Taxonomy" id="749907"/>
    <lineage>
        <taxon>unclassified sequences</taxon>
        <taxon>metagenomes</taxon>
        <taxon>ecological metagenomes</taxon>
    </lineage>
</organism>
<dbReference type="InterPro" id="IPR037482">
    <property type="entry name" value="ST1585_MBL-fold"/>
</dbReference>
<dbReference type="Pfam" id="PF00753">
    <property type="entry name" value="Lactamase_B"/>
    <property type="match status" value="1"/>
</dbReference>
<dbReference type="EMBL" id="ADZX01000911">
    <property type="protein sequence ID" value="EFK95033.1"/>
    <property type="molecule type" value="Genomic_DNA"/>
</dbReference>
<dbReference type="SUPFAM" id="SSF56281">
    <property type="entry name" value="Metallo-hydrolase/oxidoreductase"/>
    <property type="match status" value="1"/>
</dbReference>
<proteinExistence type="predicted"/>
<comment type="caution">
    <text evidence="2">The sequence shown here is derived from an EMBL/GenBank/DDBJ whole genome shotgun (WGS) entry which is preliminary data.</text>
</comment>